<reference evidence="2" key="1">
    <citation type="journal article" date="2019" name="Int. J. Syst. Evol. Microbiol.">
        <title>The Global Catalogue of Microorganisms (GCM) 10K type strain sequencing project: providing services to taxonomists for standard genome sequencing and annotation.</title>
        <authorList>
            <consortium name="The Broad Institute Genomics Platform"/>
            <consortium name="The Broad Institute Genome Sequencing Center for Infectious Disease"/>
            <person name="Wu L."/>
            <person name="Ma J."/>
        </authorList>
    </citation>
    <scope>NUCLEOTIDE SEQUENCE [LARGE SCALE GENOMIC DNA]</scope>
    <source>
        <strain evidence="2">JCM 6833</strain>
    </source>
</reference>
<sequence>MERWGEDRLQYTRAWVHAYRGDGEPLGQAVTRLREVLPATSPPRRLHVQADLLQALGRIRARDTRGGLQHAATVHDDCPADQRTKMVISVAEQVVESVPEQDGGEPMVTELGTLLAGSHLRAIT</sequence>
<comment type="caution">
    <text evidence="1">The sequence shown here is derived from an EMBL/GenBank/DDBJ whole genome shotgun (WGS) entry which is preliminary data.</text>
</comment>
<proteinExistence type="predicted"/>
<dbReference type="EMBL" id="BAAATD010000016">
    <property type="protein sequence ID" value="GAA2631330.1"/>
    <property type="molecule type" value="Genomic_DNA"/>
</dbReference>
<protein>
    <submittedName>
        <fullName evidence="1">Uncharacterized protein</fullName>
    </submittedName>
</protein>
<evidence type="ECO:0000313" key="1">
    <source>
        <dbReference type="EMBL" id="GAA2631330.1"/>
    </source>
</evidence>
<evidence type="ECO:0000313" key="2">
    <source>
        <dbReference type="Proteomes" id="UP001501509"/>
    </source>
</evidence>
<organism evidence="1 2">
    <name type="scientific">Actinomadura fulvescens</name>
    <dbReference type="NCBI Taxonomy" id="46160"/>
    <lineage>
        <taxon>Bacteria</taxon>
        <taxon>Bacillati</taxon>
        <taxon>Actinomycetota</taxon>
        <taxon>Actinomycetes</taxon>
        <taxon>Streptosporangiales</taxon>
        <taxon>Thermomonosporaceae</taxon>
        <taxon>Actinomadura</taxon>
    </lineage>
</organism>
<keyword evidence="2" id="KW-1185">Reference proteome</keyword>
<dbReference type="Proteomes" id="UP001501509">
    <property type="component" value="Unassembled WGS sequence"/>
</dbReference>
<name>A0ABP6D0V3_9ACTN</name>
<accession>A0ABP6D0V3</accession>
<gene>
    <name evidence="1" type="ORF">GCM10010411_81750</name>
</gene>